<feature type="non-terminal residue" evidence="1">
    <location>
        <position position="1"/>
    </location>
</feature>
<organism evidence="1 2">
    <name type="scientific">Acaulospora colombiana</name>
    <dbReference type="NCBI Taxonomy" id="27376"/>
    <lineage>
        <taxon>Eukaryota</taxon>
        <taxon>Fungi</taxon>
        <taxon>Fungi incertae sedis</taxon>
        <taxon>Mucoromycota</taxon>
        <taxon>Glomeromycotina</taxon>
        <taxon>Glomeromycetes</taxon>
        <taxon>Diversisporales</taxon>
        <taxon>Acaulosporaceae</taxon>
        <taxon>Acaulospora</taxon>
    </lineage>
</organism>
<dbReference type="EMBL" id="CAJVPT010021718">
    <property type="protein sequence ID" value="CAG8656461.1"/>
    <property type="molecule type" value="Genomic_DNA"/>
</dbReference>
<protein>
    <submittedName>
        <fullName evidence="1">5351_t:CDS:1</fullName>
    </submittedName>
</protein>
<evidence type="ECO:0000313" key="2">
    <source>
        <dbReference type="Proteomes" id="UP000789525"/>
    </source>
</evidence>
<evidence type="ECO:0000313" key="1">
    <source>
        <dbReference type="EMBL" id="CAG8656461.1"/>
    </source>
</evidence>
<dbReference type="Proteomes" id="UP000789525">
    <property type="component" value="Unassembled WGS sequence"/>
</dbReference>
<proteinExistence type="predicted"/>
<gene>
    <name evidence="1" type="ORF">ACOLOM_LOCUS8427</name>
</gene>
<name>A0ACA9NHR9_9GLOM</name>
<comment type="caution">
    <text evidence="1">The sequence shown here is derived from an EMBL/GenBank/DDBJ whole genome shotgun (WGS) entry which is preliminary data.</text>
</comment>
<keyword evidence="2" id="KW-1185">Reference proteome</keyword>
<accession>A0ACA9NHR9</accession>
<reference evidence="1" key="1">
    <citation type="submission" date="2021-06" db="EMBL/GenBank/DDBJ databases">
        <authorList>
            <person name="Kallberg Y."/>
            <person name="Tangrot J."/>
            <person name="Rosling A."/>
        </authorList>
    </citation>
    <scope>NUCLEOTIDE SEQUENCE</scope>
    <source>
        <strain evidence="1">CL356</strain>
    </source>
</reference>
<sequence length="240" mass="26882">QLSKLILTSQTVDVGSDSAQMSPTKLDFDLSPYELQEELLNAKRRLESQETQILSLEATLSARPLLPPDAPEDEKDKLIAELQRTNRELSLTVQGYEAHLGEPLRAVKEDVEKEWKEKVELLEKELGSNKEWVKEIVKELEREKQARIRLEKEKSALLAFVTDIDIHMRERTPFPSSLPRPSSGIPRASFGNSSKDGSTKRYTTGSIFTESTNAIRPSGGLDGVKEEAEDKENVSPVPAV</sequence>